<evidence type="ECO:0000313" key="2">
    <source>
        <dbReference type="EMBL" id="GFA88009.1"/>
    </source>
</evidence>
<reference evidence="2" key="1">
    <citation type="journal article" date="2019" name="Sci. Rep.">
        <title>Draft genome of Tanacetum cinerariifolium, the natural source of mosquito coil.</title>
        <authorList>
            <person name="Yamashiro T."/>
            <person name="Shiraishi A."/>
            <person name="Satake H."/>
            <person name="Nakayama K."/>
        </authorList>
    </citation>
    <scope>NUCLEOTIDE SEQUENCE</scope>
</reference>
<protein>
    <submittedName>
        <fullName evidence="2">Uncharacterized protein</fullName>
    </submittedName>
</protein>
<dbReference type="AlphaFoldDB" id="A0A699KCM5"/>
<gene>
    <name evidence="2" type="ORF">Tci_659981</name>
</gene>
<feature type="non-terminal residue" evidence="2">
    <location>
        <position position="1"/>
    </location>
</feature>
<organism evidence="2">
    <name type="scientific">Tanacetum cinerariifolium</name>
    <name type="common">Dalmatian daisy</name>
    <name type="synonym">Chrysanthemum cinerariifolium</name>
    <dbReference type="NCBI Taxonomy" id="118510"/>
    <lineage>
        <taxon>Eukaryota</taxon>
        <taxon>Viridiplantae</taxon>
        <taxon>Streptophyta</taxon>
        <taxon>Embryophyta</taxon>
        <taxon>Tracheophyta</taxon>
        <taxon>Spermatophyta</taxon>
        <taxon>Magnoliopsida</taxon>
        <taxon>eudicotyledons</taxon>
        <taxon>Gunneridae</taxon>
        <taxon>Pentapetalae</taxon>
        <taxon>asterids</taxon>
        <taxon>campanulids</taxon>
        <taxon>Asterales</taxon>
        <taxon>Asteraceae</taxon>
        <taxon>Asteroideae</taxon>
        <taxon>Anthemideae</taxon>
        <taxon>Anthemidinae</taxon>
        <taxon>Tanacetum</taxon>
    </lineage>
</organism>
<dbReference type="EMBL" id="BKCJ010506212">
    <property type="protein sequence ID" value="GFA88009.1"/>
    <property type="molecule type" value="Genomic_DNA"/>
</dbReference>
<feature type="compositionally biased region" description="Polar residues" evidence="1">
    <location>
        <begin position="164"/>
        <end position="174"/>
    </location>
</feature>
<comment type="caution">
    <text evidence="2">The sequence shown here is derived from an EMBL/GenBank/DDBJ whole genome shotgun (WGS) entry which is preliminary data.</text>
</comment>
<evidence type="ECO:0000256" key="1">
    <source>
        <dbReference type="SAM" id="MobiDB-lite"/>
    </source>
</evidence>
<name>A0A699KCM5_TANCI</name>
<proteinExistence type="predicted"/>
<sequence>FSLLLTPLCCDVPMKLRLVFPPWRGVTLIRREMCIQRKLSEWNTSEIHLIAFNVKFSDMVLFNVLRGLMRLYLVLHLRPLLPLISLVMDLQKLKERKIKKTVTNKSGADLGTKGQVGANSSINKTNGPYTSNSFDLLNNVEVGDECGVSSSMGNLEDKKEMGHATTSKHTSSAWNEDFESDDEVDEVIFPKVLEVDQALG</sequence>
<accession>A0A699KCM5</accession>
<feature type="region of interest" description="Disordered" evidence="1">
    <location>
        <begin position="151"/>
        <end position="179"/>
    </location>
</feature>